<keyword evidence="5" id="KW-0408">Iron</keyword>
<evidence type="ECO:0000256" key="2">
    <source>
        <dbReference type="ARBA" id="ARBA00022617"/>
    </source>
</evidence>
<evidence type="ECO:0000256" key="5">
    <source>
        <dbReference type="ARBA" id="ARBA00023004"/>
    </source>
</evidence>
<comment type="caution">
    <text evidence="6">The sequence shown here is derived from an EMBL/GenBank/DDBJ whole genome shotgun (WGS) entry which is preliminary data.</text>
</comment>
<feature type="non-terminal residue" evidence="6">
    <location>
        <position position="67"/>
    </location>
</feature>
<gene>
    <name evidence="6" type="ORF">LCGC14_3022890</name>
</gene>
<keyword evidence="2" id="KW-0349">Heme</keyword>
<name>A0A0F8Z2D0_9ZZZZ</name>
<protein>
    <submittedName>
        <fullName evidence="6">Uncharacterized protein</fullName>
    </submittedName>
</protein>
<sequence length="67" mass="7431">MKLFRFLLYAVLVLFLLVASRFGFKTVASVTPICGACHETRAQYKAWKKSVHSNVSCLGCHSEPGIV</sequence>
<dbReference type="AlphaFoldDB" id="A0A0F8Z2D0"/>
<accession>A0A0F8Z2D0</accession>
<dbReference type="SUPFAM" id="SSF48695">
    <property type="entry name" value="Multiheme cytochromes"/>
    <property type="match status" value="1"/>
</dbReference>
<organism evidence="6">
    <name type="scientific">marine sediment metagenome</name>
    <dbReference type="NCBI Taxonomy" id="412755"/>
    <lineage>
        <taxon>unclassified sequences</taxon>
        <taxon>metagenomes</taxon>
        <taxon>ecological metagenomes</taxon>
    </lineage>
</organism>
<dbReference type="InterPro" id="IPR036280">
    <property type="entry name" value="Multihaem_cyt_sf"/>
</dbReference>
<dbReference type="EMBL" id="LAZR01062895">
    <property type="protein sequence ID" value="KKK60584.1"/>
    <property type="molecule type" value="Genomic_DNA"/>
</dbReference>
<evidence type="ECO:0000256" key="3">
    <source>
        <dbReference type="ARBA" id="ARBA00022723"/>
    </source>
</evidence>
<dbReference type="InterPro" id="IPR038266">
    <property type="entry name" value="NapC/NirT_cytc_sf"/>
</dbReference>
<evidence type="ECO:0000256" key="1">
    <source>
        <dbReference type="ARBA" id="ARBA00022448"/>
    </source>
</evidence>
<reference evidence="6" key="1">
    <citation type="journal article" date="2015" name="Nature">
        <title>Complex archaea that bridge the gap between prokaryotes and eukaryotes.</title>
        <authorList>
            <person name="Spang A."/>
            <person name="Saw J.H."/>
            <person name="Jorgensen S.L."/>
            <person name="Zaremba-Niedzwiedzka K."/>
            <person name="Martijn J."/>
            <person name="Lind A.E."/>
            <person name="van Eijk R."/>
            <person name="Schleper C."/>
            <person name="Guy L."/>
            <person name="Ettema T.J."/>
        </authorList>
    </citation>
    <scope>NUCLEOTIDE SEQUENCE</scope>
</reference>
<dbReference type="Gene3D" id="1.10.3820.10">
    <property type="entry name" value="Di-heme elbow motif domain"/>
    <property type="match status" value="1"/>
</dbReference>
<evidence type="ECO:0000256" key="4">
    <source>
        <dbReference type="ARBA" id="ARBA00022982"/>
    </source>
</evidence>
<proteinExistence type="predicted"/>
<keyword evidence="1" id="KW-0813">Transport</keyword>
<keyword evidence="3" id="KW-0479">Metal-binding</keyword>
<keyword evidence="4" id="KW-0249">Electron transport</keyword>
<evidence type="ECO:0000313" key="6">
    <source>
        <dbReference type="EMBL" id="KKK60584.1"/>
    </source>
</evidence>
<dbReference type="GO" id="GO:0046872">
    <property type="term" value="F:metal ion binding"/>
    <property type="evidence" value="ECO:0007669"/>
    <property type="project" value="UniProtKB-KW"/>
</dbReference>